<dbReference type="InterPro" id="IPR036388">
    <property type="entry name" value="WH-like_DNA-bd_sf"/>
</dbReference>
<dbReference type="InterPro" id="IPR011991">
    <property type="entry name" value="ArsR-like_HTH"/>
</dbReference>
<dbReference type="SUPFAM" id="SSF46785">
    <property type="entry name" value="Winged helix' DNA-binding domain"/>
    <property type="match status" value="1"/>
</dbReference>
<evidence type="ECO:0000259" key="5">
    <source>
        <dbReference type="PROSITE" id="PS50987"/>
    </source>
</evidence>
<sequence>MTSPSPEQIFDALGDPVRRSILEMLATAGERPAGEIVAAVQRQTKISQPGVSQHLRVLRDAGLVTVRAEGTRRFYALDQEGVDAAQAWLARLAHPIEQFEQPMDALATEVARGKRARKAAGPGHSAEQAADRHTRPA</sequence>
<comment type="caution">
    <text evidence="6">The sequence shown here is derived from an EMBL/GenBank/DDBJ whole genome shotgun (WGS) entry which is preliminary data.</text>
</comment>
<evidence type="ECO:0000256" key="2">
    <source>
        <dbReference type="ARBA" id="ARBA00023125"/>
    </source>
</evidence>
<gene>
    <name evidence="6" type="ORF">BJY24_000267</name>
</gene>
<dbReference type="PANTHER" id="PTHR33154:SF33">
    <property type="entry name" value="TRANSCRIPTIONAL REPRESSOR SDPR"/>
    <property type="match status" value="1"/>
</dbReference>
<dbReference type="RefSeq" id="WP_040749408.1">
    <property type="nucleotide sequence ID" value="NZ_JACHIT010000001.1"/>
</dbReference>
<dbReference type="GO" id="GO:0003700">
    <property type="term" value="F:DNA-binding transcription factor activity"/>
    <property type="evidence" value="ECO:0007669"/>
    <property type="project" value="InterPro"/>
</dbReference>
<protein>
    <submittedName>
        <fullName evidence="6">DNA-binding transcriptional ArsR family regulator</fullName>
    </submittedName>
</protein>
<dbReference type="InterPro" id="IPR001845">
    <property type="entry name" value="HTH_ArsR_DNA-bd_dom"/>
</dbReference>
<dbReference type="PROSITE" id="PS50987">
    <property type="entry name" value="HTH_ARSR_2"/>
    <property type="match status" value="1"/>
</dbReference>
<dbReference type="AlphaFoldDB" id="A0A7W9UG67"/>
<organism evidence="6 7">
    <name type="scientific">Nocardia transvalensis</name>
    <dbReference type="NCBI Taxonomy" id="37333"/>
    <lineage>
        <taxon>Bacteria</taxon>
        <taxon>Bacillati</taxon>
        <taxon>Actinomycetota</taxon>
        <taxon>Actinomycetes</taxon>
        <taxon>Mycobacteriales</taxon>
        <taxon>Nocardiaceae</taxon>
        <taxon>Nocardia</taxon>
    </lineage>
</organism>
<evidence type="ECO:0000256" key="1">
    <source>
        <dbReference type="ARBA" id="ARBA00023015"/>
    </source>
</evidence>
<evidence type="ECO:0000313" key="6">
    <source>
        <dbReference type="EMBL" id="MBB5911400.1"/>
    </source>
</evidence>
<dbReference type="InterPro" id="IPR051081">
    <property type="entry name" value="HTH_MetalResp_TranReg"/>
</dbReference>
<name>A0A7W9UG67_9NOCA</name>
<evidence type="ECO:0000313" key="7">
    <source>
        <dbReference type="Proteomes" id="UP000540412"/>
    </source>
</evidence>
<dbReference type="NCBIfam" id="NF033788">
    <property type="entry name" value="HTH_metalloreg"/>
    <property type="match status" value="1"/>
</dbReference>
<dbReference type="CDD" id="cd00090">
    <property type="entry name" value="HTH_ARSR"/>
    <property type="match status" value="1"/>
</dbReference>
<dbReference type="Pfam" id="PF12840">
    <property type="entry name" value="HTH_20"/>
    <property type="match status" value="1"/>
</dbReference>
<evidence type="ECO:0000256" key="4">
    <source>
        <dbReference type="SAM" id="MobiDB-lite"/>
    </source>
</evidence>
<dbReference type="Proteomes" id="UP000540412">
    <property type="component" value="Unassembled WGS sequence"/>
</dbReference>
<dbReference type="PANTHER" id="PTHR33154">
    <property type="entry name" value="TRANSCRIPTIONAL REGULATOR, ARSR FAMILY"/>
    <property type="match status" value="1"/>
</dbReference>
<accession>A0A7W9UG67</accession>
<dbReference type="SMART" id="SM00418">
    <property type="entry name" value="HTH_ARSR"/>
    <property type="match status" value="1"/>
</dbReference>
<keyword evidence="7" id="KW-1185">Reference proteome</keyword>
<feature type="domain" description="HTH arsR-type" evidence="5">
    <location>
        <begin position="1"/>
        <end position="97"/>
    </location>
</feature>
<keyword evidence="2 6" id="KW-0238">DNA-binding</keyword>
<keyword evidence="3" id="KW-0804">Transcription</keyword>
<proteinExistence type="predicted"/>
<dbReference type="PRINTS" id="PR00778">
    <property type="entry name" value="HTHARSR"/>
</dbReference>
<dbReference type="EMBL" id="JACHIT010000001">
    <property type="protein sequence ID" value="MBB5911400.1"/>
    <property type="molecule type" value="Genomic_DNA"/>
</dbReference>
<reference evidence="6 7" key="1">
    <citation type="submission" date="2020-08" db="EMBL/GenBank/DDBJ databases">
        <title>Sequencing the genomes of 1000 actinobacteria strains.</title>
        <authorList>
            <person name="Klenk H.-P."/>
        </authorList>
    </citation>
    <scope>NUCLEOTIDE SEQUENCE [LARGE SCALE GENOMIC DNA]</scope>
    <source>
        <strain evidence="6 7">DSM 43582</strain>
    </source>
</reference>
<keyword evidence="1" id="KW-0805">Transcription regulation</keyword>
<dbReference type="Gene3D" id="1.10.10.10">
    <property type="entry name" value="Winged helix-like DNA-binding domain superfamily/Winged helix DNA-binding domain"/>
    <property type="match status" value="1"/>
</dbReference>
<dbReference type="InterPro" id="IPR036390">
    <property type="entry name" value="WH_DNA-bd_sf"/>
</dbReference>
<dbReference type="GO" id="GO:0003677">
    <property type="term" value="F:DNA binding"/>
    <property type="evidence" value="ECO:0007669"/>
    <property type="project" value="UniProtKB-KW"/>
</dbReference>
<evidence type="ECO:0000256" key="3">
    <source>
        <dbReference type="ARBA" id="ARBA00023163"/>
    </source>
</evidence>
<feature type="region of interest" description="Disordered" evidence="4">
    <location>
        <begin position="113"/>
        <end position="137"/>
    </location>
</feature>